<dbReference type="EMBL" id="VOLQ01000022">
    <property type="protein sequence ID" value="TWX65685.1"/>
    <property type="molecule type" value="Genomic_DNA"/>
</dbReference>
<evidence type="ECO:0000313" key="3">
    <source>
        <dbReference type="EMBL" id="TWX56715.1"/>
    </source>
</evidence>
<dbReference type="InterPro" id="IPR048341">
    <property type="entry name" value="DUF1285_N"/>
</dbReference>
<gene>
    <name evidence="3" type="ORF">ESZ26_14655</name>
    <name evidence="4" type="ORF">ESZ27_11920</name>
</gene>
<evidence type="ECO:0000313" key="6">
    <source>
        <dbReference type="Proteomes" id="UP000321917"/>
    </source>
</evidence>
<dbReference type="RefSeq" id="WP_146800212.1">
    <property type="nucleotide sequence ID" value="NZ_VOLP01000021.1"/>
</dbReference>
<proteinExistence type="predicted"/>
<evidence type="ECO:0000259" key="2">
    <source>
        <dbReference type="Pfam" id="PF21028"/>
    </source>
</evidence>
<sequence length="185" mass="21048">MSLDKISEQLNKLTPGKAKNLPPIESWNPPYCGEIDLQVKSNGDWFYGGTIFKRLSLVKLFASVLLREVAGDRDEYFLVTPVEKVKILVEDAPFVLTQWAWQDDNKSIMTVSTNLDDEFVLDETHPLTMNANGELYVLVRRNLLAKVHRNVYYQWADLAQEVVTEKGVELIFSSAGHKFSLGKID</sequence>
<dbReference type="EMBL" id="VOLR01000022">
    <property type="protein sequence ID" value="TWX56715.1"/>
    <property type="molecule type" value="Genomic_DNA"/>
</dbReference>
<evidence type="ECO:0000313" key="4">
    <source>
        <dbReference type="EMBL" id="TWX65685.1"/>
    </source>
</evidence>
<dbReference type="Proteomes" id="UP000321917">
    <property type="component" value="Unassembled WGS sequence"/>
</dbReference>
<organism evidence="4 6">
    <name type="scientific">Colwellia hornerae</name>
    <dbReference type="NCBI Taxonomy" id="89402"/>
    <lineage>
        <taxon>Bacteria</taxon>
        <taxon>Pseudomonadati</taxon>
        <taxon>Pseudomonadota</taxon>
        <taxon>Gammaproteobacteria</taxon>
        <taxon>Alteromonadales</taxon>
        <taxon>Colwelliaceae</taxon>
        <taxon>Colwellia</taxon>
    </lineage>
</organism>
<dbReference type="PIRSF" id="PIRSF029557">
    <property type="entry name" value="UCP029557"/>
    <property type="match status" value="1"/>
</dbReference>
<dbReference type="InterPro" id="IPR023361">
    <property type="entry name" value="DUF1285_beta_roll_sf"/>
</dbReference>
<protein>
    <submittedName>
        <fullName evidence="4">DUF1285 domain-containing protein</fullName>
    </submittedName>
</protein>
<feature type="domain" description="DUF1285" evidence="2">
    <location>
        <begin position="93"/>
        <end position="181"/>
    </location>
</feature>
<dbReference type="InterPro" id="IPR048342">
    <property type="entry name" value="DUF1285_C"/>
</dbReference>
<dbReference type="AlphaFoldDB" id="A0A5C6Q9G4"/>
<dbReference type="InterPro" id="IPR010707">
    <property type="entry name" value="DUF1285"/>
</dbReference>
<dbReference type="OrthoDB" id="3078366at2"/>
<dbReference type="Gene3D" id="2.30.270.10">
    <property type="entry name" value="duf1285 protein"/>
    <property type="match status" value="1"/>
</dbReference>
<reference evidence="4 6" key="1">
    <citation type="submission" date="2019-07" db="EMBL/GenBank/DDBJ databases">
        <title>Genomes of sea-ice associated Colwellia species.</title>
        <authorList>
            <person name="Bowman J.P."/>
        </authorList>
    </citation>
    <scope>NUCLEOTIDE SEQUENCE [LARGE SCALE GENOMIC DNA]</scope>
    <source>
        <strain evidence="3 5">ACAM 607</strain>
        <strain evidence="4 6">IC036</strain>
    </source>
</reference>
<evidence type="ECO:0000259" key="1">
    <source>
        <dbReference type="Pfam" id="PF06938"/>
    </source>
</evidence>
<comment type="caution">
    <text evidence="4">The sequence shown here is derived from an EMBL/GenBank/DDBJ whole genome shotgun (WGS) entry which is preliminary data.</text>
</comment>
<dbReference type="Gene3D" id="3.10.540.10">
    <property type="entry name" value="duf1285 like domain"/>
    <property type="match status" value="1"/>
</dbReference>
<evidence type="ECO:0000313" key="5">
    <source>
        <dbReference type="Proteomes" id="UP000321525"/>
    </source>
</evidence>
<accession>A0A5C6Q9G4</accession>
<dbReference type="Proteomes" id="UP000321525">
    <property type="component" value="Unassembled WGS sequence"/>
</dbReference>
<dbReference type="Pfam" id="PF21028">
    <property type="entry name" value="DUF1285_C"/>
    <property type="match status" value="1"/>
</dbReference>
<keyword evidence="5" id="KW-1185">Reference proteome</keyword>
<name>A0A5C6Q9G4_9GAMM</name>
<dbReference type="Pfam" id="PF06938">
    <property type="entry name" value="DUF1285_N"/>
    <property type="match status" value="1"/>
</dbReference>
<feature type="domain" description="DUF1285" evidence="1">
    <location>
        <begin position="22"/>
        <end position="92"/>
    </location>
</feature>